<keyword evidence="3" id="KW-1185">Reference proteome</keyword>
<name>A0A875S669_EENNA</name>
<feature type="compositionally biased region" description="Acidic residues" evidence="1">
    <location>
        <begin position="325"/>
        <end position="337"/>
    </location>
</feature>
<dbReference type="KEGG" id="bnn:FOA43_003802"/>
<feature type="region of interest" description="Disordered" evidence="1">
    <location>
        <begin position="225"/>
        <end position="386"/>
    </location>
</feature>
<feature type="compositionally biased region" description="Basic residues" evidence="1">
    <location>
        <begin position="342"/>
        <end position="351"/>
    </location>
</feature>
<dbReference type="AlphaFoldDB" id="A0A875S669"/>
<evidence type="ECO:0000256" key="1">
    <source>
        <dbReference type="SAM" id="MobiDB-lite"/>
    </source>
</evidence>
<sequence length="472" mass="53878">MPQLISYLLPLSSTGSKDPEGSQSRGLFFNALLKLSNQQLLELAKSYSTDRKSVKVVVKNNRIESIELENKVVCKLSNLKEANVDLYASIKPKKSSDPFFKCVSIGRVDRRLTPMDSKIHNEGSISDVEKLNLQYKVMEKVLERDVPSKLSDLVTMFRGENRDTLRGIYNRIIGKNGLIRPECVMDLKSRSPTPELNRLLDNAGYSKFNPLRLMISSDTREITVPKKEERTQQELQKEDTHEELDLQPLIQPVTILPRRSSRSRPLTPQLVPYPQLKPLKKKGFSPTGRKGATVAISGADARGNKDTNLDNSKGTVCARIKEDENQNEDQVDDDDPVDSSSRRKKRRRFSNRKLSDDYSSSSTSSLSMSVHRSDKSSPLSSYSESDEEVIEEKTLLRHANSKEGLDDNDDASIRQLILKFQDTYRQYYKMYDALRNGSVQVPMQETNEKVKNLIKLQNNLQQWKHKLERILQ</sequence>
<accession>A0A875S669</accession>
<evidence type="ECO:0000313" key="2">
    <source>
        <dbReference type="EMBL" id="QPG76413.1"/>
    </source>
</evidence>
<feature type="compositionally biased region" description="Low complexity" evidence="1">
    <location>
        <begin position="357"/>
        <end position="383"/>
    </location>
</feature>
<proteinExistence type="predicted"/>
<dbReference type="EMBL" id="CP064815">
    <property type="protein sequence ID" value="QPG76413.1"/>
    <property type="molecule type" value="Genomic_DNA"/>
</dbReference>
<dbReference type="GeneID" id="62197202"/>
<dbReference type="OrthoDB" id="10329121at2759"/>
<protein>
    <submittedName>
        <fullName evidence="2">Uncharacterized protein</fullName>
    </submittedName>
</protein>
<evidence type="ECO:0000313" key="3">
    <source>
        <dbReference type="Proteomes" id="UP000662931"/>
    </source>
</evidence>
<dbReference type="RefSeq" id="XP_038779978.1">
    <property type="nucleotide sequence ID" value="XM_038924050.1"/>
</dbReference>
<dbReference type="Proteomes" id="UP000662931">
    <property type="component" value="Chromosome 4"/>
</dbReference>
<organism evidence="2 3">
    <name type="scientific">Eeniella nana</name>
    <name type="common">Yeast</name>
    <name type="synonym">Brettanomyces nanus</name>
    <dbReference type="NCBI Taxonomy" id="13502"/>
    <lineage>
        <taxon>Eukaryota</taxon>
        <taxon>Fungi</taxon>
        <taxon>Dikarya</taxon>
        <taxon>Ascomycota</taxon>
        <taxon>Saccharomycotina</taxon>
        <taxon>Pichiomycetes</taxon>
        <taxon>Pichiales</taxon>
        <taxon>Pichiaceae</taxon>
        <taxon>Brettanomyces</taxon>
    </lineage>
</organism>
<gene>
    <name evidence="2" type="ORF">FOA43_003802</name>
</gene>
<reference evidence="2" key="1">
    <citation type="submission" date="2020-10" db="EMBL/GenBank/DDBJ databases">
        <authorList>
            <person name="Roach M.J.R."/>
        </authorList>
    </citation>
    <scope>NUCLEOTIDE SEQUENCE</scope>
    <source>
        <strain evidence="2">CBS 1945</strain>
    </source>
</reference>
<feature type="compositionally biased region" description="Basic and acidic residues" evidence="1">
    <location>
        <begin position="225"/>
        <end position="244"/>
    </location>
</feature>